<organism evidence="12 13">
    <name type="scientific">Paenibacillus lycopersici</name>
    <dbReference type="NCBI Taxonomy" id="2704462"/>
    <lineage>
        <taxon>Bacteria</taxon>
        <taxon>Bacillati</taxon>
        <taxon>Bacillota</taxon>
        <taxon>Bacilli</taxon>
        <taxon>Bacillales</taxon>
        <taxon>Paenibacillaceae</taxon>
        <taxon>Paenibacillus</taxon>
    </lineage>
</organism>
<accession>A0A6C0FYA6</accession>
<feature type="region of interest" description="Disordered" evidence="11">
    <location>
        <begin position="1"/>
        <end position="24"/>
    </location>
</feature>
<evidence type="ECO:0000313" key="12">
    <source>
        <dbReference type="EMBL" id="QHT61062.1"/>
    </source>
</evidence>
<evidence type="ECO:0000256" key="9">
    <source>
        <dbReference type="ARBA" id="ARBA00049228"/>
    </source>
</evidence>
<gene>
    <name evidence="12" type="primary">thpD</name>
    <name evidence="12" type="ORF">GXP70_14615</name>
</gene>
<comment type="cofactor">
    <cofactor evidence="1">
        <name>Fe(2+)</name>
        <dbReference type="ChEBI" id="CHEBI:29033"/>
    </cofactor>
</comment>
<dbReference type="EC" id="1.14.11.55" evidence="10"/>
<evidence type="ECO:0000256" key="2">
    <source>
        <dbReference type="ARBA" id="ARBA00004063"/>
    </source>
</evidence>
<sequence>MKTDRMNDRLKFDRYPSREREEPELMERADPVLYGKWMPDSPITEAQADDYERNGYLFFEDFFAPDELAAWKAELARLQRLYGERGADHVILEPGSDEVRSVFAVHDNNSVFQGLAEHKRLTGIVRFLLGSNAYVHQSRINFKPGFSGKEFYWHSDFETWHVEDGMPAMRALSVSIALEDNHPYNGPLMVMPGSHKKFVSCVGRTPENHFKQSLRRQEYGVPDQDSLTSLAREGGIDMPVGKAGSLLVFDCNLMHGSGSNISPYPRSNVFIVYNSVENRLVQPFSGQKPRPEYIAARDGRLSSPSSRRVCRQ</sequence>
<dbReference type="NCBIfam" id="TIGR02408">
    <property type="entry name" value="ectoine_ThpD"/>
    <property type="match status" value="1"/>
</dbReference>
<keyword evidence="6" id="KW-0223">Dioxygenase</keyword>
<reference evidence="12 13" key="1">
    <citation type="submission" date="2020-01" db="EMBL/GenBank/DDBJ databases">
        <title>Paenibacillus sp. nov., isolated from tomato rhizosphere.</title>
        <authorList>
            <person name="Weon H.-Y."/>
            <person name="Lee S.A."/>
        </authorList>
    </citation>
    <scope>NUCLEOTIDE SEQUENCE [LARGE SCALE GENOMIC DNA]</scope>
    <source>
        <strain evidence="12 13">12200R-189</strain>
    </source>
</reference>
<evidence type="ECO:0000313" key="13">
    <source>
        <dbReference type="Proteomes" id="UP000476064"/>
    </source>
</evidence>
<dbReference type="SUPFAM" id="SSF51197">
    <property type="entry name" value="Clavaminate synthase-like"/>
    <property type="match status" value="1"/>
</dbReference>
<proteinExistence type="inferred from homology"/>
<dbReference type="InterPro" id="IPR008775">
    <property type="entry name" value="Phytyl_CoA_dOase-like"/>
</dbReference>
<keyword evidence="5" id="KW-0479">Metal-binding</keyword>
<protein>
    <recommendedName>
        <fullName evidence="10">Ectoine hydroxylase</fullName>
        <ecNumber evidence="10">1.14.11.55</ecNumber>
    </recommendedName>
</protein>
<dbReference type="GO" id="GO:0016706">
    <property type="term" value="F:2-oxoglutarate-dependent dioxygenase activity"/>
    <property type="evidence" value="ECO:0007669"/>
    <property type="project" value="InterPro"/>
</dbReference>
<comment type="similarity">
    <text evidence="3">Belongs to the PhyH family. EctD subfamily.</text>
</comment>
<evidence type="ECO:0000256" key="11">
    <source>
        <dbReference type="SAM" id="MobiDB-lite"/>
    </source>
</evidence>
<dbReference type="Pfam" id="PF05721">
    <property type="entry name" value="PhyH"/>
    <property type="match status" value="1"/>
</dbReference>
<evidence type="ECO:0000256" key="3">
    <source>
        <dbReference type="ARBA" id="ARBA00007851"/>
    </source>
</evidence>
<evidence type="ECO:0000256" key="1">
    <source>
        <dbReference type="ARBA" id="ARBA00001954"/>
    </source>
</evidence>
<dbReference type="Proteomes" id="UP000476064">
    <property type="component" value="Chromosome"/>
</dbReference>
<evidence type="ECO:0000256" key="7">
    <source>
        <dbReference type="ARBA" id="ARBA00023002"/>
    </source>
</evidence>
<dbReference type="Gene3D" id="2.60.120.620">
    <property type="entry name" value="q2cbj1_9rhob like domain"/>
    <property type="match status" value="1"/>
</dbReference>
<dbReference type="AlphaFoldDB" id="A0A6C0FYA6"/>
<keyword evidence="7 12" id="KW-0560">Oxidoreductase</keyword>
<comment type="function">
    <text evidence="2">Involved in the biosynthesis of 5-hydroxyectoine, called compatible solute, which helps organisms to survive extreme osmotic stress by acting as a highly soluble organic osmolyte. Catalyzes the 2-oxoglutarate-dependent selective hydroxylation of L-ectoine to yield (4S,5S)-5-hydroxyectoine.</text>
</comment>
<dbReference type="InterPro" id="IPR012774">
    <property type="entry name" value="EctD"/>
</dbReference>
<keyword evidence="13" id="KW-1185">Reference proteome</keyword>
<dbReference type="KEGG" id="plyc:GXP70_14615"/>
<dbReference type="GO" id="GO:0005506">
    <property type="term" value="F:iron ion binding"/>
    <property type="evidence" value="ECO:0007669"/>
    <property type="project" value="UniProtKB-ARBA"/>
</dbReference>
<evidence type="ECO:0000256" key="10">
    <source>
        <dbReference type="NCBIfam" id="TIGR02408"/>
    </source>
</evidence>
<evidence type="ECO:0000256" key="5">
    <source>
        <dbReference type="ARBA" id="ARBA00022723"/>
    </source>
</evidence>
<evidence type="ECO:0000256" key="6">
    <source>
        <dbReference type="ARBA" id="ARBA00022964"/>
    </source>
</evidence>
<dbReference type="RefSeq" id="WP_162357501.1">
    <property type="nucleotide sequence ID" value="NZ_CP048209.1"/>
</dbReference>
<dbReference type="PANTHER" id="PTHR20883">
    <property type="entry name" value="PHYTANOYL-COA DIOXYGENASE DOMAIN CONTAINING 1"/>
    <property type="match status" value="1"/>
</dbReference>
<name>A0A6C0FYA6_9BACL</name>
<evidence type="ECO:0000256" key="4">
    <source>
        <dbReference type="ARBA" id="ARBA00011738"/>
    </source>
</evidence>
<dbReference type="PANTHER" id="PTHR20883:SF48">
    <property type="entry name" value="ECTOINE DIOXYGENASE"/>
    <property type="match status" value="1"/>
</dbReference>
<dbReference type="EMBL" id="CP048209">
    <property type="protein sequence ID" value="QHT61062.1"/>
    <property type="molecule type" value="Genomic_DNA"/>
</dbReference>
<keyword evidence="8" id="KW-0408">Iron</keyword>
<comment type="subunit">
    <text evidence="4">Homodimer.</text>
</comment>
<evidence type="ECO:0000256" key="8">
    <source>
        <dbReference type="ARBA" id="ARBA00023004"/>
    </source>
</evidence>
<comment type="catalytic activity">
    <reaction evidence="9">
        <text>L-ectoine + 2-oxoglutarate + O2 = 5-hydroxyectoine + succinate + CO2</text>
        <dbReference type="Rhea" id="RHEA:45740"/>
        <dbReference type="ChEBI" id="CHEBI:15379"/>
        <dbReference type="ChEBI" id="CHEBI:16526"/>
        <dbReference type="ChEBI" id="CHEBI:16810"/>
        <dbReference type="ChEBI" id="CHEBI:30031"/>
        <dbReference type="ChEBI" id="CHEBI:58515"/>
        <dbReference type="ChEBI" id="CHEBI:85413"/>
        <dbReference type="EC" id="1.14.11.55"/>
    </reaction>
</comment>